<evidence type="ECO:0000313" key="3">
    <source>
        <dbReference type="Proteomes" id="UP000749559"/>
    </source>
</evidence>
<feature type="region of interest" description="Disordered" evidence="1">
    <location>
        <begin position="89"/>
        <end position="108"/>
    </location>
</feature>
<dbReference type="AlphaFoldDB" id="A0A8S4MW00"/>
<name>A0A8S4MW00_OWEFU</name>
<feature type="region of interest" description="Disordered" evidence="1">
    <location>
        <begin position="1"/>
        <end position="35"/>
    </location>
</feature>
<accession>A0A8S4MW00</accession>
<keyword evidence="3" id="KW-1185">Reference proteome</keyword>
<reference evidence="2" key="1">
    <citation type="submission" date="2022-03" db="EMBL/GenBank/DDBJ databases">
        <authorList>
            <person name="Martin C."/>
        </authorList>
    </citation>
    <scope>NUCLEOTIDE SEQUENCE</scope>
</reference>
<feature type="region of interest" description="Disordered" evidence="1">
    <location>
        <begin position="51"/>
        <end position="72"/>
    </location>
</feature>
<organism evidence="2 3">
    <name type="scientific">Owenia fusiformis</name>
    <name type="common">Polychaete worm</name>
    <dbReference type="NCBI Taxonomy" id="6347"/>
    <lineage>
        <taxon>Eukaryota</taxon>
        <taxon>Metazoa</taxon>
        <taxon>Spiralia</taxon>
        <taxon>Lophotrochozoa</taxon>
        <taxon>Annelida</taxon>
        <taxon>Polychaeta</taxon>
        <taxon>Sedentaria</taxon>
        <taxon>Canalipalpata</taxon>
        <taxon>Sabellida</taxon>
        <taxon>Oweniida</taxon>
        <taxon>Oweniidae</taxon>
        <taxon>Owenia</taxon>
    </lineage>
</organism>
<feature type="compositionally biased region" description="Basic and acidic residues" evidence="1">
    <location>
        <begin position="97"/>
        <end position="108"/>
    </location>
</feature>
<feature type="compositionally biased region" description="Acidic residues" evidence="1">
    <location>
        <begin position="266"/>
        <end position="403"/>
    </location>
</feature>
<feature type="region of interest" description="Disordered" evidence="1">
    <location>
        <begin position="264"/>
        <end position="446"/>
    </location>
</feature>
<comment type="caution">
    <text evidence="2">The sequence shown here is derived from an EMBL/GenBank/DDBJ whole genome shotgun (WGS) entry which is preliminary data.</text>
</comment>
<dbReference type="EMBL" id="CAIIXF020000001">
    <property type="protein sequence ID" value="CAH1773003.1"/>
    <property type="molecule type" value="Genomic_DNA"/>
</dbReference>
<gene>
    <name evidence="2" type="ORF">OFUS_LOCUS656</name>
</gene>
<evidence type="ECO:0000313" key="2">
    <source>
        <dbReference type="EMBL" id="CAH1773003.1"/>
    </source>
</evidence>
<feature type="compositionally biased region" description="Acidic residues" evidence="1">
    <location>
        <begin position="410"/>
        <end position="436"/>
    </location>
</feature>
<proteinExistence type="predicted"/>
<sequence length="522" mass="60393">MNDQSEEYNPRGRGATFSASELNYNLPHYDNEDTPSMPIEEGEFNYNLPHYDNEDTTSISSEEVEDSSAGSAELNIDAIDVSRFTNVPYRAPQSYGNRREGTYSPETSRDVANHRANLSSLFRRYMGHGAISTTQSDIARRSGNTSYAIFNRAFKRRHESEPSSTATIPSNHNDIYKMFVSGGTLVVPRNWGRPSSLDMNTNEHSATYCDGVTIDAFISHFRNKVLELKYRPNLTDFDKIYKSFCKYAVTRLIYIKLRMNLNNNEENNENDDEDDDEENNEDDDENDDKMNNEYDDEYDDEENNEDDDEDDDDKNNEDDDEDDDEEINEDDDEDDDEANNEDDDEYDDEENIEDDDEDDDKMNNEDDDEYDDEENNEDDDENDDEENNEDDDEDDDEANNEDDDKGHDEENNEDDDEDDDKENNEDDEDNENDSEVENFHNIDDAYETDTYIDTYADRYANSENDIADMEAQGGQIGGTETVEITEKVSLEEKTKRNAIRSFLRRNLCVSTRSKTESDTDSE</sequence>
<evidence type="ECO:0000256" key="1">
    <source>
        <dbReference type="SAM" id="MobiDB-lite"/>
    </source>
</evidence>
<dbReference type="Proteomes" id="UP000749559">
    <property type="component" value="Unassembled WGS sequence"/>
</dbReference>
<protein>
    <submittedName>
        <fullName evidence="2">Uncharacterized protein</fullName>
    </submittedName>
</protein>